<dbReference type="RefSeq" id="WP_121736847.1">
    <property type="nucleotide sequence ID" value="NZ_QXXG01000022.1"/>
</dbReference>
<sequence length="376" mass="43311">MRKRAIIFHPAIAPYRVDFFNSLNREFEALFYFEFKDALEQSFMQDKLKARLSFVPRFLDLGLWGIKNLRLQVLSILWKEKPDVVFCSEFNILGFLVLFYKFLFNRKLCIFTICDDSRDIACAYSKVKKVMRAVLVNAYTGVILTNLDVLDWYQTHFQSSNKFLFFPIIQQDVCFRDALRCSLPKSIEVMERLDLLGKRIVFFVGRLICIKNLSFLIKGFASLVWKYPEAVLVLVGEGEQEESLKELSRQLAIEKKVLFVGKKQGDDLLAYYNLGQIFVLPSFYERFGAVVNEALLAGCYTLCSNVAGASCLVKFPNGDIFDPMGQTDFVEKLDVALSMNVPLGQVAVKPNCMGKSYEQYLTDFFDMFHRSLSNKL</sequence>
<proteinExistence type="predicted"/>
<evidence type="ECO:0000259" key="1">
    <source>
        <dbReference type="Pfam" id="PF00534"/>
    </source>
</evidence>
<dbReference type="Pfam" id="PF00534">
    <property type="entry name" value="Glycos_transf_1"/>
    <property type="match status" value="1"/>
</dbReference>
<dbReference type="CDD" id="cd03801">
    <property type="entry name" value="GT4_PimA-like"/>
    <property type="match status" value="1"/>
</dbReference>
<dbReference type="PANTHER" id="PTHR45947:SF3">
    <property type="entry name" value="SULFOQUINOVOSYL TRANSFERASE SQD2"/>
    <property type="match status" value="1"/>
</dbReference>
<gene>
    <name evidence="2" type="ORF">D7V78_14795</name>
</gene>
<dbReference type="InterPro" id="IPR050194">
    <property type="entry name" value="Glycosyltransferase_grp1"/>
</dbReference>
<dbReference type="OrthoDB" id="9790710at2"/>
<dbReference type="GO" id="GO:0016757">
    <property type="term" value="F:glycosyltransferase activity"/>
    <property type="evidence" value="ECO:0007669"/>
    <property type="project" value="InterPro"/>
</dbReference>
<dbReference type="SUPFAM" id="SSF53756">
    <property type="entry name" value="UDP-Glycosyltransferase/glycogen phosphorylase"/>
    <property type="match status" value="1"/>
</dbReference>
<protein>
    <submittedName>
        <fullName evidence="2">Glycosyltransferase</fullName>
    </submittedName>
</protein>
<name>A0A3L7ZN16_PARDI</name>
<comment type="caution">
    <text evidence="2">The sequence shown here is derived from an EMBL/GenBank/DDBJ whole genome shotgun (WGS) entry which is preliminary data.</text>
</comment>
<dbReference type="EMBL" id="RAYI01000031">
    <property type="protein sequence ID" value="RLT72651.1"/>
    <property type="molecule type" value="Genomic_DNA"/>
</dbReference>
<dbReference type="AlphaFoldDB" id="A0A3L7ZN16"/>
<evidence type="ECO:0000313" key="2">
    <source>
        <dbReference type="EMBL" id="RLT72651.1"/>
    </source>
</evidence>
<accession>A0A3L7ZN16</accession>
<evidence type="ECO:0000313" key="3">
    <source>
        <dbReference type="Proteomes" id="UP000278164"/>
    </source>
</evidence>
<dbReference type="Gene3D" id="3.40.50.2000">
    <property type="entry name" value="Glycogen Phosphorylase B"/>
    <property type="match status" value="2"/>
</dbReference>
<reference evidence="2 3" key="1">
    <citation type="submission" date="2018-09" db="EMBL/GenBank/DDBJ databases">
        <title>Murine metabolic-syndrome-specific gut microbial biobank.</title>
        <authorList>
            <person name="Liu C."/>
        </authorList>
    </citation>
    <scope>NUCLEOTIDE SEQUENCE [LARGE SCALE GENOMIC DNA]</scope>
    <source>
        <strain evidence="2 3">8-P5</strain>
    </source>
</reference>
<dbReference type="Proteomes" id="UP000278164">
    <property type="component" value="Unassembled WGS sequence"/>
</dbReference>
<dbReference type="InterPro" id="IPR001296">
    <property type="entry name" value="Glyco_trans_1"/>
</dbReference>
<keyword evidence="2" id="KW-0808">Transferase</keyword>
<feature type="domain" description="Glycosyl transferase family 1" evidence="1">
    <location>
        <begin position="197"/>
        <end position="339"/>
    </location>
</feature>
<organism evidence="2 3">
    <name type="scientific">Parabacteroides distasonis</name>
    <dbReference type="NCBI Taxonomy" id="823"/>
    <lineage>
        <taxon>Bacteria</taxon>
        <taxon>Pseudomonadati</taxon>
        <taxon>Bacteroidota</taxon>
        <taxon>Bacteroidia</taxon>
        <taxon>Bacteroidales</taxon>
        <taxon>Tannerellaceae</taxon>
        <taxon>Parabacteroides</taxon>
    </lineage>
</organism>
<dbReference type="PANTHER" id="PTHR45947">
    <property type="entry name" value="SULFOQUINOVOSYL TRANSFERASE SQD2"/>
    <property type="match status" value="1"/>
</dbReference>